<keyword evidence="2 3" id="KW-0040">ANK repeat</keyword>
<evidence type="ECO:0000256" key="1">
    <source>
        <dbReference type="ARBA" id="ARBA00022737"/>
    </source>
</evidence>
<dbReference type="SMART" id="SM00248">
    <property type="entry name" value="ANK"/>
    <property type="match status" value="5"/>
</dbReference>
<feature type="repeat" description="ANK" evidence="3">
    <location>
        <begin position="537"/>
        <end position="569"/>
    </location>
</feature>
<keyword evidence="5" id="KW-1185">Reference proteome</keyword>
<dbReference type="PROSITE" id="PS50297">
    <property type="entry name" value="ANK_REP_REGION"/>
    <property type="match status" value="2"/>
</dbReference>
<sequence length="614" mass="66326">MVGCGGRPPPTPWERHAKSLQQRHVEDDAEGPQLLFPMYTVPAAVLLEMVEVKPHEELLSSGVVMEHDEANGHVAFVSHQWVGKGHPDPSFEQFKVLQEVCRDLLSQTSYVHVDAVTCLMRPLQSGFYSQALQSRPLFVWYDYFSVPQSPAAAAKQRQAIDCIPAFIARCRFFFALCPVIESAALSEVLSPFTWVQRGWCRLEKVLHQLTAEDGSWIIIKSRKHLEVMPTVSVSVGSESVGEGAFTDSKDRVQLGPVLKTALRTKLVALMRDGNIVAFRTLLNMQATYLRGLNVKPAADLVPGVTLGTDVLPERLLAESFLLQNGFRELDEVDGAGWSPLAYAALGGDPEVIQALLQKRADPSTRTRAANAYINVPGNASVVSIAAFYSNNAALEVLIAARANLEVGIAPPVVTASGGDNTEGMRILLAAGCNLQAQNAAGHTAFENAALAGSQKVMQALIEAGASSAQLTRSLHWACWLAGGSFEMIRQLLSARADANSSFAVKPFSVMGVLFGGLSLRYRMGSRSFPARLGYHSGGATPLMLAILSGQYEAATALIANGAKMDVENSRHRRAADLAREMQVPDFLMQALEQGNTDACERITASAGVLESHAF</sequence>
<dbReference type="OMA" id="NTDACER"/>
<dbReference type="AlphaFoldDB" id="A0A1Q9DS35"/>
<dbReference type="SUPFAM" id="SSF48403">
    <property type="entry name" value="Ankyrin repeat"/>
    <property type="match status" value="1"/>
</dbReference>
<evidence type="ECO:0000256" key="3">
    <source>
        <dbReference type="PROSITE-ProRule" id="PRU00023"/>
    </source>
</evidence>
<feature type="repeat" description="ANK" evidence="3">
    <location>
        <begin position="335"/>
        <end position="367"/>
    </location>
</feature>
<accession>A0A1Q9DS35</accession>
<proteinExistence type="predicted"/>
<name>A0A1Q9DS35_SYMMI</name>
<dbReference type="PROSITE" id="PS50088">
    <property type="entry name" value="ANK_REPEAT"/>
    <property type="match status" value="2"/>
</dbReference>
<dbReference type="EMBL" id="LSRX01000413">
    <property type="protein sequence ID" value="OLP97979.1"/>
    <property type="molecule type" value="Genomic_DNA"/>
</dbReference>
<evidence type="ECO:0000313" key="4">
    <source>
        <dbReference type="EMBL" id="OLP97979.1"/>
    </source>
</evidence>
<dbReference type="Pfam" id="PF00023">
    <property type="entry name" value="Ank"/>
    <property type="match status" value="2"/>
</dbReference>
<dbReference type="InterPro" id="IPR036770">
    <property type="entry name" value="Ankyrin_rpt-contain_sf"/>
</dbReference>
<dbReference type="Gene3D" id="1.25.40.20">
    <property type="entry name" value="Ankyrin repeat-containing domain"/>
    <property type="match status" value="3"/>
</dbReference>
<comment type="caution">
    <text evidence="4">The sequence shown here is derived from an EMBL/GenBank/DDBJ whole genome shotgun (WGS) entry which is preliminary data.</text>
</comment>
<dbReference type="Proteomes" id="UP000186817">
    <property type="component" value="Unassembled WGS sequence"/>
</dbReference>
<evidence type="ECO:0000313" key="5">
    <source>
        <dbReference type="Proteomes" id="UP000186817"/>
    </source>
</evidence>
<protein>
    <submittedName>
        <fullName evidence="4">Ankyrin repeat and KH domain-containing protein 1</fullName>
    </submittedName>
</protein>
<dbReference type="InterPro" id="IPR002110">
    <property type="entry name" value="Ankyrin_rpt"/>
</dbReference>
<dbReference type="PANTHER" id="PTHR24189">
    <property type="entry name" value="MYOTROPHIN"/>
    <property type="match status" value="1"/>
</dbReference>
<evidence type="ECO:0000256" key="2">
    <source>
        <dbReference type="ARBA" id="ARBA00023043"/>
    </source>
</evidence>
<dbReference type="OrthoDB" id="415818at2759"/>
<organism evidence="4 5">
    <name type="scientific">Symbiodinium microadriaticum</name>
    <name type="common">Dinoflagellate</name>
    <name type="synonym">Zooxanthella microadriatica</name>
    <dbReference type="NCBI Taxonomy" id="2951"/>
    <lineage>
        <taxon>Eukaryota</taxon>
        <taxon>Sar</taxon>
        <taxon>Alveolata</taxon>
        <taxon>Dinophyceae</taxon>
        <taxon>Suessiales</taxon>
        <taxon>Symbiodiniaceae</taxon>
        <taxon>Symbiodinium</taxon>
    </lineage>
</organism>
<dbReference type="InterPro" id="IPR050745">
    <property type="entry name" value="Multifunctional_regulatory"/>
</dbReference>
<reference evidence="4 5" key="1">
    <citation type="submission" date="2016-02" db="EMBL/GenBank/DDBJ databases">
        <title>Genome analysis of coral dinoflagellate symbionts highlights evolutionary adaptations to a symbiotic lifestyle.</title>
        <authorList>
            <person name="Aranda M."/>
            <person name="Li Y."/>
            <person name="Liew Y.J."/>
            <person name="Baumgarten S."/>
            <person name="Simakov O."/>
            <person name="Wilson M."/>
            <person name="Piel J."/>
            <person name="Ashoor H."/>
            <person name="Bougouffa S."/>
            <person name="Bajic V.B."/>
            <person name="Ryu T."/>
            <person name="Ravasi T."/>
            <person name="Bayer T."/>
            <person name="Micklem G."/>
            <person name="Kim H."/>
            <person name="Bhak J."/>
            <person name="Lajeunesse T.C."/>
            <person name="Voolstra C.R."/>
        </authorList>
    </citation>
    <scope>NUCLEOTIDE SEQUENCE [LARGE SCALE GENOMIC DNA]</scope>
    <source>
        <strain evidence="4 5">CCMP2467</strain>
    </source>
</reference>
<gene>
    <name evidence="4" type="primary">ANKHD1</name>
    <name evidence="4" type="ORF">AK812_SmicGene19613</name>
</gene>
<keyword evidence="1" id="KW-0677">Repeat</keyword>
<dbReference type="Pfam" id="PF12796">
    <property type="entry name" value="Ank_2"/>
    <property type="match status" value="1"/>
</dbReference>
<dbReference type="PANTHER" id="PTHR24189:SF50">
    <property type="entry name" value="ANKYRIN REPEAT AND SOCS BOX PROTEIN 2"/>
    <property type="match status" value="1"/>
</dbReference>